<dbReference type="GO" id="GO:0008194">
    <property type="term" value="F:UDP-glycosyltransferase activity"/>
    <property type="evidence" value="ECO:0007669"/>
    <property type="project" value="InterPro"/>
</dbReference>
<organism evidence="3 4">
    <name type="scientific">Micromonospora siamensis</name>
    <dbReference type="NCBI Taxonomy" id="299152"/>
    <lineage>
        <taxon>Bacteria</taxon>
        <taxon>Bacillati</taxon>
        <taxon>Actinomycetota</taxon>
        <taxon>Actinomycetes</taxon>
        <taxon>Micromonosporales</taxon>
        <taxon>Micromonosporaceae</taxon>
        <taxon>Micromonospora</taxon>
    </lineage>
</organism>
<evidence type="ECO:0000313" key="3">
    <source>
        <dbReference type="EMBL" id="SCG66157.1"/>
    </source>
</evidence>
<dbReference type="InterPro" id="IPR050426">
    <property type="entry name" value="Glycosyltransferase_28"/>
</dbReference>
<keyword evidence="3" id="KW-0808">Transferase</keyword>
<dbReference type="GO" id="GO:0016758">
    <property type="term" value="F:hexosyltransferase activity"/>
    <property type="evidence" value="ECO:0007669"/>
    <property type="project" value="InterPro"/>
</dbReference>
<dbReference type="InterPro" id="IPR010610">
    <property type="entry name" value="EryCIII-like_C"/>
</dbReference>
<proteinExistence type="predicted"/>
<dbReference type="CDD" id="cd03784">
    <property type="entry name" value="GT1_Gtf-like"/>
    <property type="match status" value="1"/>
</dbReference>
<dbReference type="Proteomes" id="UP000198210">
    <property type="component" value="Chromosome I"/>
</dbReference>
<dbReference type="GO" id="GO:0005975">
    <property type="term" value="P:carbohydrate metabolic process"/>
    <property type="evidence" value="ECO:0007669"/>
    <property type="project" value="InterPro"/>
</dbReference>
<dbReference type="InterPro" id="IPR004276">
    <property type="entry name" value="GlycoTrans_28_N"/>
</dbReference>
<sequence length="440" mass="47510">MRIGIVTVGSRGDVEPFVGLAHRLRQAGHTVTMSAPGDAAHLVAGAEVPFVPIDIDMHRVHKSPEGQKWITSGNSRAFLRGSAQVLSQARETLGDCTMKLAVDSDLLVAGIQTDDYAVAAGELLGIPVVAGYFSPWTETGDFPNLLVSTGRIRATWPGRPLHRASHRLTELAYWNGKRHDINAFRARIGLGPVRMSAVGMITRTGLPVLHAYSRHLMSRPADWAENQVMTGFWRLPREVHERVGECTPPEGLTEWLGAGEPPFFVTFGSMPILDPDVLLTRVVEAAKRTGRRILLGAGWTEVDQSAALPENVRVIGATDHSWLLPQCRGAISHGGAGTTAAALHAGIPTWAFALFADQPFWGHRLTERGIGGFDRFVELNADTLSAAIRRLDQPAMRSAARAFGERLRSEDGLGAAVDAIHRNAEVPAPRRASSRGAASA</sequence>
<dbReference type="SUPFAM" id="SSF53756">
    <property type="entry name" value="UDP-Glycosyltransferase/glycogen phosphorylase"/>
    <property type="match status" value="1"/>
</dbReference>
<dbReference type="GO" id="GO:0033072">
    <property type="term" value="P:vancomycin biosynthetic process"/>
    <property type="evidence" value="ECO:0007669"/>
    <property type="project" value="UniProtKB-ARBA"/>
</dbReference>
<dbReference type="Gene3D" id="3.40.50.2000">
    <property type="entry name" value="Glycogen Phosphorylase B"/>
    <property type="match status" value="2"/>
</dbReference>
<dbReference type="PANTHER" id="PTHR48050:SF13">
    <property type="entry name" value="STEROL 3-BETA-GLUCOSYLTRANSFERASE UGT80A2"/>
    <property type="match status" value="1"/>
</dbReference>
<dbReference type="EMBL" id="LT607751">
    <property type="protein sequence ID" value="SCG66157.1"/>
    <property type="molecule type" value="Genomic_DNA"/>
</dbReference>
<dbReference type="InterPro" id="IPR002213">
    <property type="entry name" value="UDP_glucos_trans"/>
</dbReference>
<name>A0A1C5J6H8_9ACTN</name>
<evidence type="ECO:0000313" key="4">
    <source>
        <dbReference type="Proteomes" id="UP000198210"/>
    </source>
</evidence>
<protein>
    <submittedName>
        <fullName evidence="3">Sterol 3beta-glucosyltransferase</fullName>
    </submittedName>
</protein>
<feature type="domain" description="Glycosyltransferase family 28 N-terminal" evidence="1">
    <location>
        <begin position="4"/>
        <end position="66"/>
    </location>
</feature>
<evidence type="ECO:0000259" key="2">
    <source>
        <dbReference type="Pfam" id="PF06722"/>
    </source>
</evidence>
<dbReference type="AlphaFoldDB" id="A0A1C5J6H8"/>
<reference evidence="3 4" key="1">
    <citation type="submission" date="2016-06" db="EMBL/GenBank/DDBJ databases">
        <authorList>
            <person name="Kjaerup R.B."/>
            <person name="Dalgaard T.S."/>
            <person name="Juul-Madsen H.R."/>
        </authorList>
    </citation>
    <scope>NUCLEOTIDE SEQUENCE [LARGE SCALE GENOMIC DNA]</scope>
    <source>
        <strain evidence="3 4">DSM 45097</strain>
    </source>
</reference>
<keyword evidence="4" id="KW-1185">Reference proteome</keyword>
<dbReference type="FunFam" id="3.40.50.2000:FF:000009">
    <property type="entry name" value="Sterol 3-beta-glucosyltransferase UGT80A2"/>
    <property type="match status" value="1"/>
</dbReference>
<evidence type="ECO:0000259" key="1">
    <source>
        <dbReference type="Pfam" id="PF03033"/>
    </source>
</evidence>
<dbReference type="RefSeq" id="WP_088972050.1">
    <property type="nucleotide sequence ID" value="NZ_JBHLYF010000039.1"/>
</dbReference>
<accession>A0A1C5J6H8</accession>
<dbReference type="Pfam" id="PF03033">
    <property type="entry name" value="Glyco_transf_28"/>
    <property type="match status" value="1"/>
</dbReference>
<dbReference type="Pfam" id="PF06722">
    <property type="entry name" value="EryCIII-like_C"/>
    <property type="match status" value="1"/>
</dbReference>
<feature type="domain" description="Erythromycin biosynthesis protein CIII-like C-terminal" evidence="2">
    <location>
        <begin position="300"/>
        <end position="403"/>
    </location>
</feature>
<gene>
    <name evidence="3" type="ORF">GA0074704_4175</name>
</gene>
<dbReference type="PANTHER" id="PTHR48050">
    <property type="entry name" value="STEROL 3-BETA-GLUCOSYLTRANSFERASE"/>
    <property type="match status" value="1"/>
</dbReference>